<sequence length="974" mass="109191">MPQGWKEAFDIYQTEHERWRACCAATTKVAQLKERADVETLIKLSGGQDSKSMLDCYMARLIKKGTARDSDSPFDPVLGLVQITPENIGTWINALKKHPGPLDDTKQALLNGTIDGLIKQDTLKSLKPSTSHNSPLQQLDRLQEFWSVSRKLRGQSLAKVVMALHRYPTDRKLSPTVTALAAERELWARYWHHHGSHIDDHTYTTFNTTLDFAKWVAIQGPLDKCACHGLGGGLLGLFGYAFNQTGECVRALIEEMLGNRRPIDHLSFEPELIQSALQSFKPFVRQTMQNWLDRRGLGRDVTQYTEPGQIKQLLRLLQEPSVFKNRAGETPTMRVKAALQADLSTLSQAHVTDGILNYFDLTGELPELDHLPDILKEVVGRDLWALYQSALQFKGSSTEQRKNREAIRHDLSQRMAGNTAPVNMLWSASFLENLSKAPEKQAIVRSILTTINPQTGGSMDMSSKAIEALFNETIKQSARTENATFTELSQDEPLLLDWLQKLFAERGLSLFYEQNQDRVRMAITGCHENEFYRTLIDVVDGALTEKYAADGVDGLTRKTRSTPPKKRRSRSFDDAPFEVPLSISDEQDFNKSGQGAGFAPDVKVALPMSNEPAFNKSGQGRDFAPNRETILAAVEGLSNAAKDKLVAWMEARHLEMESMDIEMAKEIIGHADKAALNRIWQKLQELAPSMAEHGEGEEQKRAEDPKRAKRDREQRSRAPNNNMMLNADVEPVDTKTNLNQFRKNSNRPKHWNPFKHEVGFAGQLTNLDINHNPIQRGSALQMNFAAMIEKIAAIPNAHDADLTATLWNLKSAAADTQLKVTNVNGKDYHCLTRAILTSLKIEPDELENALSEIKIKLRAKYPNIDRDKGIALGTDQSLALIKIIEEKFRMAINIGCINNLADWDVGLNQDDANRLLHYEEHRTSSTQAGASKYNILLSFDGSHFSSIAGPTRDAVNDVYQALSARQKAKKMLIG</sequence>
<feature type="compositionally biased region" description="Basic residues" evidence="1">
    <location>
        <begin position="557"/>
        <end position="569"/>
    </location>
</feature>
<dbReference type="AlphaFoldDB" id="A0A158EMI0"/>
<organism evidence="2 3">
    <name type="scientific">Caballeronia calidae</name>
    <dbReference type="NCBI Taxonomy" id="1777139"/>
    <lineage>
        <taxon>Bacteria</taxon>
        <taxon>Pseudomonadati</taxon>
        <taxon>Pseudomonadota</taxon>
        <taxon>Betaproteobacteria</taxon>
        <taxon>Burkholderiales</taxon>
        <taxon>Burkholderiaceae</taxon>
        <taxon>Caballeronia</taxon>
    </lineage>
</organism>
<proteinExistence type="predicted"/>
<name>A0A158EMI0_9BURK</name>
<evidence type="ECO:0000256" key="1">
    <source>
        <dbReference type="SAM" id="MobiDB-lite"/>
    </source>
</evidence>
<comment type="caution">
    <text evidence="2">The sequence shown here is derived from an EMBL/GenBank/DDBJ whole genome shotgun (WGS) entry which is preliminary data.</text>
</comment>
<gene>
    <name evidence="2" type="ORF">AWB78_08437</name>
</gene>
<protein>
    <submittedName>
        <fullName evidence="2">Uncharacterized protein</fullName>
    </submittedName>
</protein>
<feature type="region of interest" description="Disordered" evidence="1">
    <location>
        <begin position="554"/>
        <end position="573"/>
    </location>
</feature>
<dbReference type="EMBL" id="FCOX02000172">
    <property type="protein sequence ID" value="SAL07137.1"/>
    <property type="molecule type" value="Genomic_DNA"/>
</dbReference>
<accession>A0A158EMI0</accession>
<feature type="region of interest" description="Disordered" evidence="1">
    <location>
        <begin position="690"/>
        <end position="723"/>
    </location>
</feature>
<evidence type="ECO:0000313" key="3">
    <source>
        <dbReference type="Proteomes" id="UP000071859"/>
    </source>
</evidence>
<dbReference type="Proteomes" id="UP000071859">
    <property type="component" value="Unassembled WGS sequence"/>
</dbReference>
<feature type="compositionally biased region" description="Basic and acidic residues" evidence="1">
    <location>
        <begin position="692"/>
        <end position="716"/>
    </location>
</feature>
<keyword evidence="3" id="KW-1185">Reference proteome</keyword>
<evidence type="ECO:0000313" key="2">
    <source>
        <dbReference type="EMBL" id="SAL07137.1"/>
    </source>
</evidence>
<reference evidence="2" key="1">
    <citation type="submission" date="2016-01" db="EMBL/GenBank/DDBJ databases">
        <authorList>
            <person name="Peeters C."/>
        </authorList>
    </citation>
    <scope>NUCLEOTIDE SEQUENCE</scope>
    <source>
        <strain evidence="2">LMG 29321</strain>
    </source>
</reference>